<proteinExistence type="predicted"/>
<protein>
    <submittedName>
        <fullName evidence="1">Uncharacterized protein</fullName>
    </submittedName>
</protein>
<reference evidence="1" key="1">
    <citation type="submission" date="2014-10" db="EMBL/GenBank/DDBJ databases">
        <authorList>
            <person name="Seo M.-J."/>
            <person name="Seok Y.J."/>
            <person name="Cha I.-T."/>
        </authorList>
    </citation>
    <scope>NUCLEOTIDE SEQUENCE</scope>
    <source>
        <strain evidence="1">A3/5</strain>
    </source>
</reference>
<accession>A0A2L2T2J5</accession>
<organism evidence="1 2">
    <name type="scientific">Fusarium venenatum</name>
    <dbReference type="NCBI Taxonomy" id="56646"/>
    <lineage>
        <taxon>Eukaryota</taxon>
        <taxon>Fungi</taxon>
        <taxon>Dikarya</taxon>
        <taxon>Ascomycota</taxon>
        <taxon>Pezizomycotina</taxon>
        <taxon>Sordariomycetes</taxon>
        <taxon>Hypocreomycetidae</taxon>
        <taxon>Hypocreales</taxon>
        <taxon>Nectriaceae</taxon>
        <taxon>Fusarium</taxon>
    </lineage>
</organism>
<evidence type="ECO:0000313" key="1">
    <source>
        <dbReference type="EMBL" id="CEI40343.1"/>
    </source>
</evidence>
<dbReference type="Proteomes" id="UP000245910">
    <property type="component" value="Chromosome IIII"/>
</dbReference>
<keyword evidence="2" id="KW-1185">Reference proteome</keyword>
<dbReference type="AlphaFoldDB" id="A0A2L2T2J5"/>
<evidence type="ECO:0000313" key="2">
    <source>
        <dbReference type="Proteomes" id="UP000245910"/>
    </source>
</evidence>
<dbReference type="EMBL" id="LN649232">
    <property type="protein sequence ID" value="CEI40343.1"/>
    <property type="molecule type" value="Genomic_DNA"/>
</dbReference>
<sequence>MSDTIHLNASHIPLLRGFLATFQARIDGLFVRFSNSANSETMYPNQTASCCDTWIFSYTNAAWNSVGTFRLTEHTRSSGIWFSHLNSDLLALELERICCRKYVIMDKLSIEKSKDCQ</sequence>
<name>A0A2L2T2J5_9HYPO</name>